<dbReference type="InterPro" id="IPR050595">
    <property type="entry name" value="Bact_response_regulator"/>
</dbReference>
<dbReference type="PANTHER" id="PTHR44591">
    <property type="entry name" value="STRESS RESPONSE REGULATOR PROTEIN 1"/>
    <property type="match status" value="1"/>
</dbReference>
<feature type="modified residue" description="4-aspartylphosphate" evidence="2">
    <location>
        <position position="52"/>
    </location>
</feature>
<evidence type="ECO:0000256" key="2">
    <source>
        <dbReference type="PROSITE-ProRule" id="PRU00169"/>
    </source>
</evidence>
<gene>
    <name evidence="4" type="ORF">A2519_12750</name>
</gene>
<sequence>MKILVVDDSQTMRSIIQKDLVAMGYKDLILADSGEKALDILETENPNLILLDWHMGALSGLDCLRSIKHNEKTKNIPVIMLTVEHHARSIQEAVESGADDYMVKPLDKTLFNQKVTDLRTKFNLPE</sequence>
<keyword evidence="1 2" id="KW-0597">Phosphoprotein</keyword>
<protein>
    <recommendedName>
        <fullName evidence="3">Response regulatory domain-containing protein</fullName>
    </recommendedName>
</protein>
<organism evidence="4 5">
    <name type="scientific">Candidatus Raymondbacteria bacterium RIFOXYD12_FULL_49_13</name>
    <dbReference type="NCBI Taxonomy" id="1817890"/>
    <lineage>
        <taxon>Bacteria</taxon>
        <taxon>Raymondiibacteriota</taxon>
    </lineage>
</organism>
<dbReference type="PANTHER" id="PTHR44591:SF3">
    <property type="entry name" value="RESPONSE REGULATORY DOMAIN-CONTAINING PROTEIN"/>
    <property type="match status" value="1"/>
</dbReference>
<dbReference type="InterPro" id="IPR001789">
    <property type="entry name" value="Sig_transdc_resp-reg_receiver"/>
</dbReference>
<feature type="domain" description="Response regulatory" evidence="3">
    <location>
        <begin position="2"/>
        <end position="119"/>
    </location>
</feature>
<dbReference type="Gene3D" id="3.40.50.2300">
    <property type="match status" value="1"/>
</dbReference>
<evidence type="ECO:0000259" key="3">
    <source>
        <dbReference type="PROSITE" id="PS50110"/>
    </source>
</evidence>
<dbReference type="SUPFAM" id="SSF52172">
    <property type="entry name" value="CheY-like"/>
    <property type="match status" value="1"/>
</dbReference>
<accession>A0A1F7F2M8</accession>
<dbReference type="InterPro" id="IPR011006">
    <property type="entry name" value="CheY-like_superfamily"/>
</dbReference>
<proteinExistence type="predicted"/>
<evidence type="ECO:0000256" key="1">
    <source>
        <dbReference type="ARBA" id="ARBA00022553"/>
    </source>
</evidence>
<dbReference type="PROSITE" id="PS50110">
    <property type="entry name" value="RESPONSE_REGULATORY"/>
    <property type="match status" value="1"/>
</dbReference>
<dbReference type="EMBL" id="MFYX01000138">
    <property type="protein sequence ID" value="OGK00920.1"/>
    <property type="molecule type" value="Genomic_DNA"/>
</dbReference>
<comment type="caution">
    <text evidence="4">The sequence shown here is derived from an EMBL/GenBank/DDBJ whole genome shotgun (WGS) entry which is preliminary data.</text>
</comment>
<dbReference type="SMART" id="SM00448">
    <property type="entry name" value="REC"/>
    <property type="match status" value="1"/>
</dbReference>
<evidence type="ECO:0000313" key="4">
    <source>
        <dbReference type="EMBL" id="OGK00920.1"/>
    </source>
</evidence>
<name>A0A1F7F2M8_UNCRA</name>
<dbReference type="Proteomes" id="UP000179243">
    <property type="component" value="Unassembled WGS sequence"/>
</dbReference>
<dbReference type="GO" id="GO:0000160">
    <property type="term" value="P:phosphorelay signal transduction system"/>
    <property type="evidence" value="ECO:0007669"/>
    <property type="project" value="InterPro"/>
</dbReference>
<reference evidence="4 5" key="1">
    <citation type="journal article" date="2016" name="Nat. Commun.">
        <title>Thousands of microbial genomes shed light on interconnected biogeochemical processes in an aquifer system.</title>
        <authorList>
            <person name="Anantharaman K."/>
            <person name="Brown C.T."/>
            <person name="Hug L.A."/>
            <person name="Sharon I."/>
            <person name="Castelle C.J."/>
            <person name="Probst A.J."/>
            <person name="Thomas B.C."/>
            <person name="Singh A."/>
            <person name="Wilkins M.J."/>
            <person name="Karaoz U."/>
            <person name="Brodie E.L."/>
            <person name="Williams K.H."/>
            <person name="Hubbard S.S."/>
            <person name="Banfield J.F."/>
        </authorList>
    </citation>
    <scope>NUCLEOTIDE SEQUENCE [LARGE SCALE GENOMIC DNA]</scope>
</reference>
<dbReference type="AlphaFoldDB" id="A0A1F7F2M8"/>
<evidence type="ECO:0000313" key="5">
    <source>
        <dbReference type="Proteomes" id="UP000179243"/>
    </source>
</evidence>
<dbReference type="Pfam" id="PF00072">
    <property type="entry name" value="Response_reg"/>
    <property type="match status" value="1"/>
</dbReference>